<dbReference type="InterPro" id="IPR045584">
    <property type="entry name" value="Pilin-like"/>
</dbReference>
<name>A0ABT7EF69_9GAMM</name>
<feature type="domain" description="Type II secretion system protein GspG C-terminal" evidence="1">
    <location>
        <begin position="31"/>
        <end position="110"/>
    </location>
</feature>
<keyword evidence="3" id="KW-1185">Reference proteome</keyword>
<evidence type="ECO:0000259" key="1">
    <source>
        <dbReference type="Pfam" id="PF08334"/>
    </source>
</evidence>
<gene>
    <name evidence="2" type="ORF">QNM18_02445</name>
</gene>
<reference evidence="2 3" key="1">
    <citation type="submission" date="2023-05" db="EMBL/GenBank/DDBJ databases">
        <title>Pseudoalteromonas ardens sp. nov., Pseudoalteromonas obscura sp. nov., and Pseudoalteromonas umbrosa sp. nov., isolated from the coral Montipora capitata.</title>
        <authorList>
            <person name="Thomas E.M."/>
            <person name="Smith E.M."/>
            <person name="Papke E."/>
            <person name="Shlafstein M.D."/>
            <person name="Oline D.K."/>
            <person name="Videau P."/>
            <person name="Saw J.H."/>
            <person name="Strangman W.K."/>
            <person name="Ushijima B."/>
        </authorList>
    </citation>
    <scope>NUCLEOTIDE SEQUENCE [LARGE SCALE GENOMIC DNA]</scope>
    <source>
        <strain evidence="2 3">P94</strain>
    </source>
</reference>
<dbReference type="InterPro" id="IPR013545">
    <property type="entry name" value="T2SS_protein-GspG_C"/>
</dbReference>
<dbReference type="Proteomes" id="UP001231915">
    <property type="component" value="Unassembled WGS sequence"/>
</dbReference>
<dbReference type="SUPFAM" id="SSF54523">
    <property type="entry name" value="Pili subunits"/>
    <property type="match status" value="1"/>
</dbReference>
<organism evidence="2 3">
    <name type="scientific">Pseudoalteromonas obscura</name>
    <dbReference type="NCBI Taxonomy" id="3048491"/>
    <lineage>
        <taxon>Bacteria</taxon>
        <taxon>Pseudomonadati</taxon>
        <taxon>Pseudomonadota</taxon>
        <taxon>Gammaproteobacteria</taxon>
        <taxon>Alteromonadales</taxon>
        <taxon>Pseudoalteromonadaceae</taxon>
        <taxon>Pseudoalteromonas</taxon>
    </lineage>
</organism>
<protein>
    <submittedName>
        <fullName evidence="2">Type II secretion system protein GspG</fullName>
    </submittedName>
</protein>
<evidence type="ECO:0000313" key="3">
    <source>
        <dbReference type="Proteomes" id="UP001231915"/>
    </source>
</evidence>
<sequence length="136" mass="15454">MKKFFTSIVALLTIAFAISLFLPKPFYSPSSRGDITKLDIQQLGQAITQYEKLEKKDISEIKALNILTQTTPKMIDTIPLDPWGEPYQYKYLGGQSNAFIIWSPGSLDAKAGLIIYTFTKQNERYRGSQLLWPSNK</sequence>
<proteinExistence type="predicted"/>
<dbReference type="EMBL" id="JASJUT010000001">
    <property type="protein sequence ID" value="MDK2593925.1"/>
    <property type="molecule type" value="Genomic_DNA"/>
</dbReference>
<comment type="caution">
    <text evidence="2">The sequence shown here is derived from an EMBL/GenBank/DDBJ whole genome shotgun (WGS) entry which is preliminary data.</text>
</comment>
<dbReference type="RefSeq" id="WP_284136204.1">
    <property type="nucleotide sequence ID" value="NZ_JASJUT010000001.1"/>
</dbReference>
<dbReference type="Gene3D" id="3.30.700.10">
    <property type="entry name" value="Glycoprotein, Type 4 Pilin"/>
    <property type="match status" value="1"/>
</dbReference>
<dbReference type="Pfam" id="PF08334">
    <property type="entry name" value="T2SSG"/>
    <property type="match status" value="1"/>
</dbReference>
<accession>A0ABT7EF69</accession>
<evidence type="ECO:0000313" key="2">
    <source>
        <dbReference type="EMBL" id="MDK2593925.1"/>
    </source>
</evidence>